<name>A0A6P6YI73_DERPT</name>
<dbReference type="InParanoid" id="A0A6P6YI73"/>
<gene>
    <name evidence="2" type="primary">LOC113798169</name>
</gene>
<accession>A0A6P6YI73</accession>
<keyword evidence="1" id="KW-1185">Reference proteome</keyword>
<proteinExistence type="predicted"/>
<evidence type="ECO:0000313" key="1">
    <source>
        <dbReference type="Proteomes" id="UP000515146"/>
    </source>
</evidence>
<sequence>MANCFPYVTKDELFYELESFSQNALSQSPIIRRYATKTPIYDQETETTKKKFLQNIKKEMKSNNVEILGDMMIEIHEVNETLIVPYIDLRAYSALLLPLSENDSFFLKNIMIHRGNIDIVDTIQFNDSWTKLNFSDLLKPRMSDLFKDYWIEFNFKPSKKFKDLALTLEDPSTTIKKTSNQEIKNIVGFSEWVEAPYENNEKDLSIKIESNSTDCDKSFVNATIQIIFYNGKILEQSQFTFNKSGKSCNYVRDLKKEKIIGPFKIFYKFKNPTHDEKLCVLSVDKISPDKNSVSPNSPTYFWFNEKFDNLYDCPVNFEFDQSTNRCWLQTIYHDVHVN</sequence>
<feature type="non-terminal residue" evidence="2">
    <location>
        <position position="338"/>
    </location>
</feature>
<dbReference type="Proteomes" id="UP000515146">
    <property type="component" value="Unplaced"/>
</dbReference>
<evidence type="ECO:0000313" key="2">
    <source>
        <dbReference type="RefSeq" id="XP_027204461.1"/>
    </source>
</evidence>
<dbReference type="AlphaFoldDB" id="A0A6P6YI73"/>
<protein>
    <submittedName>
        <fullName evidence="2">Uncharacterized protein LOC113798169</fullName>
    </submittedName>
</protein>
<dbReference type="OrthoDB" id="10610851at2759"/>
<reference evidence="2" key="1">
    <citation type="submission" date="2025-08" db="UniProtKB">
        <authorList>
            <consortium name="RefSeq"/>
        </authorList>
    </citation>
    <scope>IDENTIFICATION</scope>
    <source>
        <strain evidence="2">Airmid</strain>
    </source>
</reference>
<dbReference type="RefSeq" id="XP_027204461.1">
    <property type="nucleotide sequence ID" value="XM_027348660.1"/>
</dbReference>
<organism evidence="1 2">
    <name type="scientific">Dermatophagoides pteronyssinus</name>
    <name type="common">European house dust mite</name>
    <dbReference type="NCBI Taxonomy" id="6956"/>
    <lineage>
        <taxon>Eukaryota</taxon>
        <taxon>Metazoa</taxon>
        <taxon>Ecdysozoa</taxon>
        <taxon>Arthropoda</taxon>
        <taxon>Chelicerata</taxon>
        <taxon>Arachnida</taxon>
        <taxon>Acari</taxon>
        <taxon>Acariformes</taxon>
        <taxon>Sarcoptiformes</taxon>
        <taxon>Astigmata</taxon>
        <taxon>Psoroptidia</taxon>
        <taxon>Analgoidea</taxon>
        <taxon>Pyroglyphidae</taxon>
        <taxon>Dermatophagoidinae</taxon>
        <taxon>Dermatophagoides</taxon>
    </lineage>
</organism>
<dbReference type="KEGG" id="dpte:113798169"/>